<dbReference type="GO" id="GO:0001080">
    <property type="term" value="P:nitrogen catabolite activation of transcription from RNA polymerase II promoter"/>
    <property type="evidence" value="ECO:0007669"/>
    <property type="project" value="TreeGrafter"/>
</dbReference>
<name>A0A6G1LHM1_9PEZI</name>
<keyword evidence="1" id="KW-0539">Nucleus</keyword>
<dbReference type="AlphaFoldDB" id="A0A6G1LHM1"/>
<dbReference type="GO" id="GO:0005634">
    <property type="term" value="C:nucleus"/>
    <property type="evidence" value="ECO:0007669"/>
    <property type="project" value="TreeGrafter"/>
</dbReference>
<evidence type="ECO:0000256" key="1">
    <source>
        <dbReference type="ARBA" id="ARBA00023242"/>
    </source>
</evidence>
<organism evidence="3 4">
    <name type="scientific">Teratosphaeria nubilosa</name>
    <dbReference type="NCBI Taxonomy" id="161662"/>
    <lineage>
        <taxon>Eukaryota</taxon>
        <taxon>Fungi</taxon>
        <taxon>Dikarya</taxon>
        <taxon>Ascomycota</taxon>
        <taxon>Pezizomycotina</taxon>
        <taxon>Dothideomycetes</taxon>
        <taxon>Dothideomycetidae</taxon>
        <taxon>Mycosphaerellales</taxon>
        <taxon>Teratosphaeriaceae</taxon>
        <taxon>Teratosphaeria</taxon>
    </lineage>
</organism>
<feature type="domain" description="Xylanolytic transcriptional activator regulatory" evidence="2">
    <location>
        <begin position="177"/>
        <end position="250"/>
    </location>
</feature>
<dbReference type="PANTHER" id="PTHR31668">
    <property type="entry name" value="GLUCOSE TRANSPORT TRANSCRIPTION REGULATOR RGT1-RELATED-RELATED"/>
    <property type="match status" value="1"/>
</dbReference>
<dbReference type="CDD" id="cd12148">
    <property type="entry name" value="fungal_TF_MHR"/>
    <property type="match status" value="1"/>
</dbReference>
<dbReference type="SMART" id="SM00906">
    <property type="entry name" value="Fungal_trans"/>
    <property type="match status" value="1"/>
</dbReference>
<dbReference type="OrthoDB" id="3034343at2759"/>
<evidence type="ECO:0000313" key="4">
    <source>
        <dbReference type="Proteomes" id="UP000799436"/>
    </source>
</evidence>
<dbReference type="EMBL" id="ML995815">
    <property type="protein sequence ID" value="KAF2772375.1"/>
    <property type="molecule type" value="Genomic_DNA"/>
</dbReference>
<dbReference type="GO" id="GO:0006351">
    <property type="term" value="P:DNA-templated transcription"/>
    <property type="evidence" value="ECO:0007669"/>
    <property type="project" value="InterPro"/>
</dbReference>
<dbReference type="InterPro" id="IPR050797">
    <property type="entry name" value="Carb_Metab_Trans_Reg"/>
</dbReference>
<accession>A0A6G1LHM1</accession>
<protein>
    <recommendedName>
        <fullName evidence="2">Xylanolytic transcriptional activator regulatory domain-containing protein</fullName>
    </recommendedName>
</protein>
<keyword evidence="4" id="KW-1185">Reference proteome</keyword>
<dbReference type="InterPro" id="IPR007219">
    <property type="entry name" value="XnlR_reg_dom"/>
</dbReference>
<evidence type="ECO:0000259" key="2">
    <source>
        <dbReference type="SMART" id="SM00906"/>
    </source>
</evidence>
<dbReference type="Pfam" id="PF04082">
    <property type="entry name" value="Fungal_trans"/>
    <property type="match status" value="1"/>
</dbReference>
<reference evidence="3" key="1">
    <citation type="journal article" date="2020" name="Stud. Mycol.">
        <title>101 Dothideomycetes genomes: a test case for predicting lifestyles and emergence of pathogens.</title>
        <authorList>
            <person name="Haridas S."/>
            <person name="Albert R."/>
            <person name="Binder M."/>
            <person name="Bloem J."/>
            <person name="Labutti K."/>
            <person name="Salamov A."/>
            <person name="Andreopoulos B."/>
            <person name="Baker S."/>
            <person name="Barry K."/>
            <person name="Bills G."/>
            <person name="Bluhm B."/>
            <person name="Cannon C."/>
            <person name="Castanera R."/>
            <person name="Culley D."/>
            <person name="Daum C."/>
            <person name="Ezra D."/>
            <person name="Gonzalez J."/>
            <person name="Henrissat B."/>
            <person name="Kuo A."/>
            <person name="Liang C."/>
            <person name="Lipzen A."/>
            <person name="Lutzoni F."/>
            <person name="Magnuson J."/>
            <person name="Mondo S."/>
            <person name="Nolan M."/>
            <person name="Ohm R."/>
            <person name="Pangilinan J."/>
            <person name="Park H.-J."/>
            <person name="Ramirez L."/>
            <person name="Alfaro M."/>
            <person name="Sun H."/>
            <person name="Tritt A."/>
            <person name="Yoshinaga Y."/>
            <person name="Zwiers L.-H."/>
            <person name="Turgeon B."/>
            <person name="Goodwin S."/>
            <person name="Spatafora J."/>
            <person name="Crous P."/>
            <person name="Grigoriev I."/>
        </authorList>
    </citation>
    <scope>NUCLEOTIDE SEQUENCE</scope>
    <source>
        <strain evidence="3">CBS 116005</strain>
    </source>
</reference>
<dbReference type="PANTHER" id="PTHR31668:SF10">
    <property type="entry name" value="ZN(II)2CYS6 TRANSCRIPTION FACTOR (EUROFUNG)"/>
    <property type="match status" value="1"/>
</dbReference>
<evidence type="ECO:0000313" key="3">
    <source>
        <dbReference type="EMBL" id="KAF2772375.1"/>
    </source>
</evidence>
<dbReference type="GO" id="GO:0003677">
    <property type="term" value="F:DNA binding"/>
    <property type="evidence" value="ECO:0007669"/>
    <property type="project" value="InterPro"/>
</dbReference>
<gene>
    <name evidence="3" type="ORF">EJ03DRAFT_341732</name>
</gene>
<dbReference type="GO" id="GO:0008270">
    <property type="term" value="F:zinc ion binding"/>
    <property type="evidence" value="ECO:0007669"/>
    <property type="project" value="InterPro"/>
</dbReference>
<sequence length="533" mass="59727">MAEDIQVLEHYLTSEERCNAPVTTPYNLISNTAGKSIVYLNVPKRRKGLRTETTKPGETQREILEHVLGPHKSEVIELYFQHVNPCFPVIDEKTFKDMWHRDGRSVSSTLMCDIYASALAYWQSASALRHNARPDMAFVWNQAVAALQEDFTAPAISTVHSALLDLVGRPIGQTTGNIVNTGRTITLAHSLGLHRDPTSWKVTVHEKHIRVRLWWGVLIHDHWSALAHGIPPSIHQPNYDVPLPELDALSGLLAGEEKRQASASFVHLCSLTQILGQILPAVYALHAEQQDIWRGIRRWECAMDDWEDKLPMNLRQATASESKNSNGSSSLWFCFMSVKLLICRLAFKMCASSPAGTNLEAKQYRLAMLRDAACALTDFTLNLSDAQLREFWLPYTAYLLVSSTTILLRTTLESTDLKTKQSCAQKLVKLQTHLRQAQCAGWDLADFCIERCQRPIERIAVAIGVDVNETVGNDSRNQDPIQFDGLLSDLDGFHASGRSFTDADLLLPVDALDFPWQALWDNIEGGTDESTIL</sequence>
<proteinExistence type="predicted"/>
<dbReference type="Proteomes" id="UP000799436">
    <property type="component" value="Unassembled WGS sequence"/>
</dbReference>